<comment type="caution">
    <text evidence="1">The sequence shown here is derived from an EMBL/GenBank/DDBJ whole genome shotgun (WGS) entry which is preliminary data.</text>
</comment>
<dbReference type="EMBL" id="JARKNE010000012">
    <property type="protein sequence ID" value="KAK5776256.1"/>
    <property type="molecule type" value="Genomic_DNA"/>
</dbReference>
<accession>A0ABR0MQK0</accession>
<proteinExistence type="predicted"/>
<evidence type="ECO:0000313" key="1">
    <source>
        <dbReference type="EMBL" id="KAK5776256.1"/>
    </source>
</evidence>
<dbReference type="Proteomes" id="UP001358586">
    <property type="component" value="Chromosome 12"/>
</dbReference>
<evidence type="ECO:0000313" key="2">
    <source>
        <dbReference type="Proteomes" id="UP001358586"/>
    </source>
</evidence>
<keyword evidence="2" id="KW-1185">Reference proteome</keyword>
<gene>
    <name evidence="1" type="ORF">PVK06_044215</name>
</gene>
<evidence type="ECO:0008006" key="3">
    <source>
        <dbReference type="Google" id="ProtNLM"/>
    </source>
</evidence>
<sequence>MFSRNHRSPQYQPSRVAICGHDTKDIIHVLRDCSKAKEVWKLVVPSEKQARFFSDLFQIWFSTKLCCHLKMQDKEITWSCLFGLIAWRIWKNRNLFIFQNINWTAHDVLKSSLGWAQHYEFFSIGTKNRSTFSEIHHYISDEWVHLFTDRIVARASGNDHSGRSDS</sequence>
<name>A0ABR0MQK0_GOSAR</name>
<organism evidence="1 2">
    <name type="scientific">Gossypium arboreum</name>
    <name type="common">Tree cotton</name>
    <name type="synonym">Gossypium nanking</name>
    <dbReference type="NCBI Taxonomy" id="29729"/>
    <lineage>
        <taxon>Eukaryota</taxon>
        <taxon>Viridiplantae</taxon>
        <taxon>Streptophyta</taxon>
        <taxon>Embryophyta</taxon>
        <taxon>Tracheophyta</taxon>
        <taxon>Spermatophyta</taxon>
        <taxon>Magnoliopsida</taxon>
        <taxon>eudicotyledons</taxon>
        <taxon>Gunneridae</taxon>
        <taxon>Pentapetalae</taxon>
        <taxon>rosids</taxon>
        <taxon>malvids</taxon>
        <taxon>Malvales</taxon>
        <taxon>Malvaceae</taxon>
        <taxon>Malvoideae</taxon>
        <taxon>Gossypium</taxon>
    </lineage>
</organism>
<reference evidence="1 2" key="1">
    <citation type="submission" date="2023-03" db="EMBL/GenBank/DDBJ databases">
        <title>WGS of Gossypium arboreum.</title>
        <authorList>
            <person name="Yu D."/>
        </authorList>
    </citation>
    <scope>NUCLEOTIDE SEQUENCE [LARGE SCALE GENOMIC DNA]</scope>
    <source>
        <tissue evidence="1">Leaf</tissue>
    </source>
</reference>
<protein>
    <recommendedName>
        <fullName evidence="3">Reverse transcriptase zinc-binding domain-containing protein</fullName>
    </recommendedName>
</protein>